<feature type="transmembrane region" description="Helical" evidence="5">
    <location>
        <begin position="270"/>
        <end position="294"/>
    </location>
</feature>
<dbReference type="GO" id="GO:0140359">
    <property type="term" value="F:ABC-type transporter activity"/>
    <property type="evidence" value="ECO:0007669"/>
    <property type="project" value="InterPro"/>
</dbReference>
<dbReference type="InterPro" id="IPR003439">
    <property type="entry name" value="ABC_transporter-like_ATP-bd"/>
</dbReference>
<evidence type="ECO:0000313" key="9">
    <source>
        <dbReference type="RefSeq" id="XP_013395103.1"/>
    </source>
</evidence>
<keyword evidence="2 5" id="KW-0812">Transmembrane</keyword>
<name>A0A1S3IAB2_LINAN</name>
<dbReference type="InterPro" id="IPR026082">
    <property type="entry name" value="ABCA"/>
</dbReference>
<feature type="domain" description="ABC transporter" evidence="6">
    <location>
        <begin position="476"/>
        <end position="618"/>
    </location>
</feature>
<organism evidence="8 9">
    <name type="scientific">Lingula anatina</name>
    <name type="common">Brachiopod</name>
    <name type="synonym">Lingula unguis</name>
    <dbReference type="NCBI Taxonomy" id="7574"/>
    <lineage>
        <taxon>Eukaryota</taxon>
        <taxon>Metazoa</taxon>
        <taxon>Spiralia</taxon>
        <taxon>Lophotrochozoa</taxon>
        <taxon>Brachiopoda</taxon>
        <taxon>Linguliformea</taxon>
        <taxon>Lingulata</taxon>
        <taxon>Lingulida</taxon>
        <taxon>Linguloidea</taxon>
        <taxon>Lingulidae</taxon>
        <taxon>Lingula</taxon>
    </lineage>
</organism>
<evidence type="ECO:0000259" key="7">
    <source>
        <dbReference type="Pfam" id="PF12698"/>
    </source>
</evidence>
<feature type="transmembrane region" description="Helical" evidence="5">
    <location>
        <begin position="315"/>
        <end position="335"/>
    </location>
</feature>
<gene>
    <name evidence="9" type="primary">LOC106162371</name>
</gene>
<feature type="transmembrane region" description="Helical" evidence="5">
    <location>
        <begin position="207"/>
        <end position="227"/>
    </location>
</feature>
<dbReference type="RefSeq" id="XP_013395103.1">
    <property type="nucleotide sequence ID" value="XM_013539649.1"/>
</dbReference>
<reference evidence="9" key="1">
    <citation type="submission" date="2025-08" db="UniProtKB">
        <authorList>
            <consortium name="RefSeq"/>
        </authorList>
    </citation>
    <scope>IDENTIFICATION</scope>
    <source>
        <tissue evidence="9">Gonads</tissue>
    </source>
</reference>
<feature type="transmembrane region" description="Helical" evidence="5">
    <location>
        <begin position="399"/>
        <end position="425"/>
    </location>
</feature>
<comment type="subcellular location">
    <subcellularLocation>
        <location evidence="1">Membrane</location>
        <topology evidence="1">Multi-pass membrane protein</topology>
    </subcellularLocation>
</comment>
<evidence type="ECO:0000256" key="1">
    <source>
        <dbReference type="ARBA" id="ARBA00004141"/>
    </source>
</evidence>
<protein>
    <submittedName>
        <fullName evidence="9">ATP-binding cassette sub-family A member 3-like isoform X2</fullName>
    </submittedName>
</protein>
<dbReference type="PANTHER" id="PTHR19229">
    <property type="entry name" value="ATP-BINDING CASSETTE TRANSPORTER SUBFAMILY A ABCA"/>
    <property type="match status" value="1"/>
</dbReference>
<dbReference type="InterPro" id="IPR027417">
    <property type="entry name" value="P-loop_NTPase"/>
</dbReference>
<dbReference type="Pfam" id="PF12698">
    <property type="entry name" value="ABC2_membrane_3"/>
    <property type="match status" value="1"/>
</dbReference>
<dbReference type="SUPFAM" id="SSF52540">
    <property type="entry name" value="P-loop containing nucleoside triphosphate hydrolases"/>
    <property type="match status" value="1"/>
</dbReference>
<dbReference type="GO" id="GO:0005524">
    <property type="term" value="F:ATP binding"/>
    <property type="evidence" value="ECO:0007669"/>
    <property type="project" value="InterPro"/>
</dbReference>
<evidence type="ECO:0000259" key="6">
    <source>
        <dbReference type="Pfam" id="PF00005"/>
    </source>
</evidence>
<evidence type="ECO:0000256" key="4">
    <source>
        <dbReference type="ARBA" id="ARBA00023136"/>
    </source>
</evidence>
<keyword evidence="4 5" id="KW-0472">Membrane</keyword>
<feature type="domain" description="ABC-2 type transporter transmembrane" evidence="7">
    <location>
        <begin position="65"/>
        <end position="414"/>
    </location>
</feature>
<keyword evidence="3 5" id="KW-1133">Transmembrane helix</keyword>
<keyword evidence="8" id="KW-1185">Reference proteome</keyword>
<sequence length="651" mass="73274">MINTPKDPFIATVATDDSPWARNISGVYRNVVATVTKSPSWNQTVDQFLLDTQRKIDSIQFANEYMIGVSYEIDEDGCNISTGLYNGYAYHSMPLALNLVNNALLRYLAGDEYSISVNNHPLPSYDRHMDNDLMDGEDDVSGNDSWKWWPPIINLTYTCIFLCVMSALLGSFAISPVEERTNETKLLLFVSGSTGMTYWLSRCCWDITIYSVPVISVIGLVLAGQTWPLYIADRQQETLIILVVLFGWATLPLTYLLSFKFDTGLTASRYIMIMFTTIGAYSIVLKVLILYIVPYRQLQVAELVTSFSYPEITDWIFTVLFPPFNLVGGLLNFYINDYNSRYCLHSNTTMSQIQCNLGSCVEWNKNQTAIPLENRTLYFCMPHVNNTLSFQNPGFGRHALFLFIQGFAFLVILIIVETHVLTTWYKVRQTKGFRTSISSETFQYSYGSTSRSNMTNTLKSEQSKIKTAQPFDKGPVQVSIRKGEAIGILGLDDRGKETLFRMLTGDVLPSDGTSFLEGVTFDSYNGKQVRLHVGYCPKSCSLIGELTCREMLCLIGRLRGVTETDLEHVIDDVIECCLLTSQASDVIDSCSAGTKRKLSTAIALIGKPTIIFLDEPTTSVDPLCRRKIWSVLQEIRRQALKKVKCSALECQ</sequence>
<evidence type="ECO:0000313" key="8">
    <source>
        <dbReference type="Proteomes" id="UP000085678"/>
    </source>
</evidence>
<feature type="transmembrane region" description="Helical" evidence="5">
    <location>
        <begin position="239"/>
        <end position="258"/>
    </location>
</feature>
<dbReference type="GO" id="GO:0005319">
    <property type="term" value="F:lipid transporter activity"/>
    <property type="evidence" value="ECO:0007669"/>
    <property type="project" value="TreeGrafter"/>
</dbReference>
<dbReference type="GO" id="GO:0016020">
    <property type="term" value="C:membrane"/>
    <property type="evidence" value="ECO:0007669"/>
    <property type="project" value="UniProtKB-SubCell"/>
</dbReference>
<dbReference type="InterPro" id="IPR013525">
    <property type="entry name" value="ABC2_TM"/>
</dbReference>
<dbReference type="GO" id="GO:0016887">
    <property type="term" value="F:ATP hydrolysis activity"/>
    <property type="evidence" value="ECO:0007669"/>
    <property type="project" value="InterPro"/>
</dbReference>
<dbReference type="Proteomes" id="UP000085678">
    <property type="component" value="Unplaced"/>
</dbReference>
<dbReference type="OrthoDB" id="6512918at2759"/>
<dbReference type="AlphaFoldDB" id="A0A1S3IAB2"/>
<evidence type="ECO:0000256" key="2">
    <source>
        <dbReference type="ARBA" id="ARBA00022692"/>
    </source>
</evidence>
<dbReference type="Pfam" id="PF00005">
    <property type="entry name" value="ABC_tran"/>
    <property type="match status" value="1"/>
</dbReference>
<dbReference type="GeneID" id="106162371"/>
<evidence type="ECO:0000256" key="3">
    <source>
        <dbReference type="ARBA" id="ARBA00022989"/>
    </source>
</evidence>
<feature type="transmembrane region" description="Helical" evidence="5">
    <location>
        <begin position="152"/>
        <end position="174"/>
    </location>
</feature>
<accession>A0A1S3IAB2</accession>
<dbReference type="Gene3D" id="3.40.50.300">
    <property type="entry name" value="P-loop containing nucleotide triphosphate hydrolases"/>
    <property type="match status" value="1"/>
</dbReference>
<dbReference type="PANTHER" id="PTHR19229:SF250">
    <property type="entry name" value="ABC TRANSPORTER DOMAIN-CONTAINING PROTEIN-RELATED"/>
    <property type="match status" value="1"/>
</dbReference>
<proteinExistence type="predicted"/>
<evidence type="ECO:0000256" key="5">
    <source>
        <dbReference type="SAM" id="Phobius"/>
    </source>
</evidence>